<keyword evidence="2" id="KW-1185">Reference proteome</keyword>
<accession>A0ABY0DI17</accession>
<sequence>MKRRLRTLTTFNEVVEALGGPVALGKLTGQTCAAVCNWRRYRGLFPPKYWPCMSEALAEVGCSAPLSLWGFYGINEEHDNNQQAA</sequence>
<organism evidence="1 2">
    <name type="scientific">Bradyrhizobium zhanjiangense</name>
    <dbReference type="NCBI Taxonomy" id="1325107"/>
    <lineage>
        <taxon>Bacteria</taxon>
        <taxon>Pseudomonadati</taxon>
        <taxon>Pseudomonadota</taxon>
        <taxon>Alphaproteobacteria</taxon>
        <taxon>Hyphomicrobiales</taxon>
        <taxon>Nitrobacteraceae</taxon>
        <taxon>Bradyrhizobium</taxon>
    </lineage>
</organism>
<dbReference type="EMBL" id="RDRA01000014">
    <property type="protein sequence ID" value="RXG91556.1"/>
    <property type="molecule type" value="Genomic_DNA"/>
</dbReference>
<reference evidence="1 2" key="1">
    <citation type="submission" date="2018-10" db="EMBL/GenBank/DDBJ databases">
        <title>Bradyrhizobium sp. nov., isolated from effective nodules of peanut in China.</title>
        <authorList>
            <person name="Li Y."/>
        </authorList>
    </citation>
    <scope>NUCLEOTIDE SEQUENCE [LARGE SCALE GENOMIC DNA]</scope>
    <source>
        <strain evidence="1 2">CCBAU 51781</strain>
    </source>
</reference>
<evidence type="ECO:0000313" key="1">
    <source>
        <dbReference type="EMBL" id="RXG91556.1"/>
    </source>
</evidence>
<dbReference type="Proteomes" id="UP000289946">
    <property type="component" value="Unassembled WGS sequence"/>
</dbReference>
<protein>
    <submittedName>
        <fullName evidence="1">Uncharacterized protein</fullName>
    </submittedName>
</protein>
<comment type="caution">
    <text evidence="1">The sequence shown here is derived from an EMBL/GenBank/DDBJ whole genome shotgun (WGS) entry which is preliminary data.</text>
</comment>
<proteinExistence type="predicted"/>
<evidence type="ECO:0000313" key="2">
    <source>
        <dbReference type="Proteomes" id="UP000289946"/>
    </source>
</evidence>
<gene>
    <name evidence="1" type="ORF">EAS62_24050</name>
</gene>
<name>A0ABY0DI17_9BRAD</name>